<dbReference type="STRING" id="1121959.SAMN02746009_02454"/>
<gene>
    <name evidence="1" type="ORF">SAMN02746009_02454</name>
</gene>
<dbReference type="Proteomes" id="UP000183947">
    <property type="component" value="Unassembled WGS sequence"/>
</dbReference>
<dbReference type="RefSeq" id="WP_073285259.1">
    <property type="nucleotide sequence ID" value="NZ_FRAS01000012.1"/>
</dbReference>
<dbReference type="EMBL" id="FRAS01000012">
    <property type="protein sequence ID" value="SHL26693.1"/>
    <property type="molecule type" value="Genomic_DNA"/>
</dbReference>
<sequence length="189" mass="19720">MDLFDLKGPQGKDNTPGLKQNLFIAAEQDFTSIKGVKTSTGAGDSVTVDGTHGFAASKGFVKCYSTLGTAQLKLGNVGERDGRGKKIDFTFFHPGNAKEAAEFDRQIKNHSAIMLVTTADGTVLQLGQEGLGVEILGEYDSGTLGSGRNGFTFKVEGYANGLLFYEGDIKLKDGSSIAASTGVVTPAGG</sequence>
<organism evidence="1 2">
    <name type="scientific">Hymenobacter psychrotolerans DSM 18569</name>
    <dbReference type="NCBI Taxonomy" id="1121959"/>
    <lineage>
        <taxon>Bacteria</taxon>
        <taxon>Pseudomonadati</taxon>
        <taxon>Bacteroidota</taxon>
        <taxon>Cytophagia</taxon>
        <taxon>Cytophagales</taxon>
        <taxon>Hymenobacteraceae</taxon>
        <taxon>Hymenobacter</taxon>
    </lineage>
</organism>
<accession>A0A1M6Z8G9</accession>
<evidence type="ECO:0000313" key="2">
    <source>
        <dbReference type="Proteomes" id="UP000183947"/>
    </source>
</evidence>
<reference evidence="2" key="1">
    <citation type="submission" date="2016-11" db="EMBL/GenBank/DDBJ databases">
        <authorList>
            <person name="Varghese N."/>
            <person name="Submissions S."/>
        </authorList>
    </citation>
    <scope>NUCLEOTIDE SEQUENCE [LARGE SCALE GENOMIC DNA]</scope>
    <source>
        <strain evidence="2">DSM 18569</strain>
    </source>
</reference>
<proteinExistence type="predicted"/>
<keyword evidence="2" id="KW-1185">Reference proteome</keyword>
<name>A0A1M6Z8G9_9BACT</name>
<dbReference type="OrthoDB" id="879048at2"/>
<dbReference type="AlphaFoldDB" id="A0A1M6Z8G9"/>
<protein>
    <submittedName>
        <fullName evidence="1">Uncharacterized protein</fullName>
    </submittedName>
</protein>
<evidence type="ECO:0000313" key="1">
    <source>
        <dbReference type="EMBL" id="SHL26693.1"/>
    </source>
</evidence>